<dbReference type="SMART" id="SM00823">
    <property type="entry name" value="PKS_PP"/>
    <property type="match status" value="1"/>
</dbReference>
<dbReference type="InterPro" id="IPR036291">
    <property type="entry name" value="NAD(P)-bd_dom_sf"/>
</dbReference>
<keyword evidence="5" id="KW-0511">Multifunctional enzyme</keyword>
<dbReference type="PROSITE" id="PS00012">
    <property type="entry name" value="PHOSPHOPANTETHEINE"/>
    <property type="match status" value="1"/>
</dbReference>
<dbReference type="Pfam" id="PF00698">
    <property type="entry name" value="Acyl_transf_1"/>
    <property type="match status" value="1"/>
</dbReference>
<dbReference type="RefSeq" id="WP_152870557.1">
    <property type="nucleotide sequence ID" value="NZ_VMNX01000416.1"/>
</dbReference>
<dbReference type="SMART" id="SM00827">
    <property type="entry name" value="PKS_AT"/>
    <property type="match status" value="1"/>
</dbReference>
<evidence type="ECO:0000256" key="6">
    <source>
        <dbReference type="ARBA" id="ARBA00023315"/>
    </source>
</evidence>
<feature type="non-terminal residue" evidence="10">
    <location>
        <position position="1486"/>
    </location>
</feature>
<keyword evidence="6" id="KW-0012">Acyltransferase</keyword>
<dbReference type="InterPro" id="IPR009081">
    <property type="entry name" value="PP-bd_ACP"/>
</dbReference>
<feature type="region of interest" description="Disordered" evidence="7">
    <location>
        <begin position="284"/>
        <end position="328"/>
    </location>
</feature>
<dbReference type="InterPro" id="IPR020841">
    <property type="entry name" value="PKS_Beta-ketoAc_synthase_dom"/>
</dbReference>
<dbReference type="FunFam" id="1.10.1200.10:FF:000007">
    <property type="entry name" value="Probable polyketide synthase pks17"/>
    <property type="match status" value="1"/>
</dbReference>
<dbReference type="InterPro" id="IPR041618">
    <property type="entry name" value="PKS_DE"/>
</dbReference>
<proteinExistence type="predicted"/>
<feature type="non-terminal residue" evidence="10">
    <location>
        <position position="1"/>
    </location>
</feature>
<dbReference type="Pfam" id="PF18369">
    <property type="entry name" value="PKS_DE"/>
    <property type="match status" value="1"/>
</dbReference>
<dbReference type="Pfam" id="PF08659">
    <property type="entry name" value="KR"/>
    <property type="match status" value="1"/>
</dbReference>
<dbReference type="InterPro" id="IPR001227">
    <property type="entry name" value="Ac_transferase_dom_sf"/>
</dbReference>
<dbReference type="CDD" id="cd08952">
    <property type="entry name" value="KR_1_SDR_x"/>
    <property type="match status" value="1"/>
</dbReference>
<dbReference type="GO" id="GO:0004315">
    <property type="term" value="F:3-oxoacyl-[acyl-carrier-protein] synthase activity"/>
    <property type="evidence" value="ECO:0007669"/>
    <property type="project" value="InterPro"/>
</dbReference>
<dbReference type="PROSITE" id="PS52004">
    <property type="entry name" value="KS3_2"/>
    <property type="match status" value="1"/>
</dbReference>
<dbReference type="InterPro" id="IPR036736">
    <property type="entry name" value="ACP-like_sf"/>
</dbReference>
<dbReference type="SUPFAM" id="SSF55048">
    <property type="entry name" value="Probable ACP-binding domain of malonyl-CoA ACP transacylase"/>
    <property type="match status" value="1"/>
</dbReference>
<dbReference type="SUPFAM" id="SSF47336">
    <property type="entry name" value="ACP-like"/>
    <property type="match status" value="1"/>
</dbReference>
<dbReference type="InterPro" id="IPR014043">
    <property type="entry name" value="Acyl_transferase_dom"/>
</dbReference>
<dbReference type="InterPro" id="IPR013968">
    <property type="entry name" value="PKS_KR"/>
</dbReference>
<dbReference type="Gene3D" id="3.40.366.10">
    <property type="entry name" value="Malonyl-Coenzyme A Acyl Carrier Protein, domain 2"/>
    <property type="match status" value="1"/>
</dbReference>
<evidence type="ECO:0000256" key="4">
    <source>
        <dbReference type="ARBA" id="ARBA00023194"/>
    </source>
</evidence>
<evidence type="ECO:0000256" key="2">
    <source>
        <dbReference type="ARBA" id="ARBA00022553"/>
    </source>
</evidence>
<dbReference type="GO" id="GO:0004312">
    <property type="term" value="F:fatty acid synthase activity"/>
    <property type="evidence" value="ECO:0007669"/>
    <property type="project" value="TreeGrafter"/>
</dbReference>
<keyword evidence="11" id="KW-1185">Reference proteome</keyword>
<sequence>VEGFVGTGSAASVMSGRVAYALGLEGPAVTVDTACSSALVALHLAVRALRSGECGLALAGGVTVMSTPAAFVEFSRQRGLAVDGRCKAFGEGADGTVWGEGAGILVLERLSDARRNNHPVLAVVRGSAVNQDGASNGLTAPNGPSQQRVIRQALRNAGVVAADVDVVEAHGTGTALGDPIEAQALLAAYGRDRGENGGPLWLGSVKSNLGHTQAAAGVAGVIKMVLAMQREALPATLHVDRPSSHVDWEAGQVRLLTESRSWPRGERPRRAGVSAFGISGTNAHVILEEAPADKTDRTDNRSDRPDEPDSRPHSGPRSGSESDLDSPVQLPVTPWLLAGRDADSLRAQAEHLAAHLTATSASPTDLGYSLATTRAVLTHRAVVLGPGLDELSGGVRALADGEQHPAVVTGHTLKGRTAWAFTGQGSQRPGMGRELHDRFPEFRRALHEVCELLDAELGAEDPGHVPLRDIMFTGAPETLARTGHAQPALFALQVALVALLRSWGMRPDCVLGHSVGEFAAAYAAGVFELPDAVRLVAARARLMQALPEGGAMAAIEATEDEVAGVLDGDVAIAAVNGPQSVVVSGAESAVEAVLAEFHERGCRTKRLRVSHAFHSPLMNPMLAEFTTVAAGVTYRTPTLPAVSTLTGEALRDGDWTTPTYWIEQVRRPVRFHDALTTVAGPQGVVRLLEIGPDPVLTALAREAGHAAAATLRTGQPESGAVLRAVAEMYVRGADVRWSALFEGTGVRRLDLPTYAFRRERYWLPDHAVAERGTGTGSDGVEARFWDLVERGEVDTLAERLGVTGDEALNTLVPALSAWRRQGRRDLEQAARRYRVRWRPARLAADPAALPGRWLVAAADPADQAVVDIAAALRRTGAEVDLIPAATEARADLADRIRATGHEPTHALALVPSPGAVLALWQALSDSAPAARLWCATRSAQSVGAGDTPSRPDEAAVWGLGRTLALEQPDRWGGLLDLPAHPDADEPQRLARLLAASGDEDQLALRPTGVLAARLVRDTSPSGQSATPGEQPRSSRFHGTALVTGGTGALGRHIAHWLVDQGIEHVVLVSRRGVEAPGAQELRDELSGRGADVTLAACDVADRTALAGLLDAHPPTVVVHAAGILDDGLAADLTPERLARVLATKAGAAQHLHELTADRALDAFVLFSSTAGVTGNAGQAAYAAANARLDALAQHRRAAGLPATSVAWGPWAGDGMAADPVVTTHLARLGIRPLTPDTALDALRRILEDDRTCVTVLDADWAHFAETTAYARRGSLLRELTAPAQQEARTAHGPERPTAGGGELATALHGRPSAERERLVLAHVRATVAEVLGHSSAAAIAADRPFNDLGFDSLTSVELRNRLGAATGLRLPATLVYDHPTPAALAAHIHAQLPGADTGIEARDTTAGTATGDALDDDAVAIVGMGCRFPGGVSSPDELWELLADGRDGVASFPADRGWDIERLYHPDPEHSGTSYVNSGGFVSGVA</sequence>
<dbReference type="InterPro" id="IPR032821">
    <property type="entry name" value="PKS_assoc"/>
</dbReference>
<evidence type="ECO:0000256" key="3">
    <source>
        <dbReference type="ARBA" id="ARBA00022679"/>
    </source>
</evidence>
<evidence type="ECO:0000256" key="1">
    <source>
        <dbReference type="ARBA" id="ARBA00022450"/>
    </source>
</evidence>
<dbReference type="PANTHER" id="PTHR43775">
    <property type="entry name" value="FATTY ACID SYNTHASE"/>
    <property type="match status" value="1"/>
</dbReference>
<comment type="caution">
    <text evidence="10">The sequence shown here is derived from an EMBL/GenBank/DDBJ whole genome shotgun (WGS) entry which is preliminary data.</text>
</comment>
<dbReference type="InterPro" id="IPR050091">
    <property type="entry name" value="PKS_NRPS_Biosynth_Enz"/>
</dbReference>
<dbReference type="PANTHER" id="PTHR43775:SF51">
    <property type="entry name" value="INACTIVE PHENOLPHTHIOCEROL SYNTHESIS POLYKETIDE SYNTHASE TYPE I PKS1-RELATED"/>
    <property type="match status" value="1"/>
</dbReference>
<evidence type="ECO:0000259" key="9">
    <source>
        <dbReference type="PROSITE" id="PS52004"/>
    </source>
</evidence>
<feature type="domain" description="Carrier" evidence="8">
    <location>
        <begin position="1317"/>
        <end position="1392"/>
    </location>
</feature>
<reference evidence="10 11" key="1">
    <citation type="submission" date="2019-09" db="EMBL/GenBank/DDBJ databases">
        <authorList>
            <person name="Duangmal K."/>
            <person name="Teo W.F.A."/>
            <person name="Lipun K."/>
        </authorList>
    </citation>
    <scope>NUCLEOTIDE SEQUENCE [LARGE SCALE GENOMIC DNA]</scope>
    <source>
        <strain evidence="10 11">K1PN6</strain>
    </source>
</reference>
<organism evidence="10 11">
    <name type="scientific">Streptomyces acidicola</name>
    <dbReference type="NCBI Taxonomy" id="2596892"/>
    <lineage>
        <taxon>Bacteria</taxon>
        <taxon>Bacillati</taxon>
        <taxon>Actinomycetota</taxon>
        <taxon>Actinomycetes</taxon>
        <taxon>Kitasatosporales</taxon>
        <taxon>Streptomycetaceae</taxon>
        <taxon>Streptomyces</taxon>
    </lineage>
</organism>
<dbReference type="GO" id="GO:0017000">
    <property type="term" value="P:antibiotic biosynthetic process"/>
    <property type="evidence" value="ECO:0007669"/>
    <property type="project" value="UniProtKB-KW"/>
</dbReference>
<evidence type="ECO:0000256" key="7">
    <source>
        <dbReference type="SAM" id="MobiDB-lite"/>
    </source>
</evidence>
<dbReference type="CDD" id="cd00833">
    <property type="entry name" value="PKS"/>
    <property type="match status" value="1"/>
</dbReference>
<dbReference type="Gene3D" id="3.40.50.720">
    <property type="entry name" value="NAD(P)-binding Rossmann-like Domain"/>
    <property type="match status" value="1"/>
</dbReference>
<dbReference type="SMART" id="SM00822">
    <property type="entry name" value="PKS_KR"/>
    <property type="match status" value="1"/>
</dbReference>
<dbReference type="Pfam" id="PF00550">
    <property type="entry name" value="PP-binding"/>
    <property type="match status" value="1"/>
</dbReference>
<keyword evidence="1" id="KW-0596">Phosphopantetheine</keyword>
<dbReference type="InterPro" id="IPR006162">
    <property type="entry name" value="Ppantetheine_attach_site"/>
</dbReference>
<evidence type="ECO:0000259" key="8">
    <source>
        <dbReference type="PROSITE" id="PS50075"/>
    </source>
</evidence>
<dbReference type="InterPro" id="IPR020806">
    <property type="entry name" value="PKS_PP-bd"/>
</dbReference>
<dbReference type="Pfam" id="PF02801">
    <property type="entry name" value="Ketoacyl-synt_C"/>
    <property type="match status" value="1"/>
</dbReference>
<dbReference type="Pfam" id="PF00109">
    <property type="entry name" value="ketoacyl-synt"/>
    <property type="match status" value="2"/>
</dbReference>
<evidence type="ECO:0000313" key="10">
    <source>
        <dbReference type="EMBL" id="MPY55338.1"/>
    </source>
</evidence>
<dbReference type="InterPro" id="IPR016035">
    <property type="entry name" value="Acyl_Trfase/lysoPLipase"/>
</dbReference>
<dbReference type="InterPro" id="IPR014030">
    <property type="entry name" value="Ketoacyl_synth_N"/>
</dbReference>
<dbReference type="Pfam" id="PF16197">
    <property type="entry name" value="KAsynt_C_assoc"/>
    <property type="match status" value="1"/>
</dbReference>
<dbReference type="InterPro" id="IPR016036">
    <property type="entry name" value="Malonyl_transacylase_ACP-bd"/>
</dbReference>
<dbReference type="EMBL" id="VMNX01000416">
    <property type="protein sequence ID" value="MPY55338.1"/>
    <property type="molecule type" value="Genomic_DNA"/>
</dbReference>
<keyword evidence="2" id="KW-0597">Phosphoprotein</keyword>
<gene>
    <name evidence="10" type="ORF">FPZ41_45105</name>
</gene>
<evidence type="ECO:0000313" key="11">
    <source>
        <dbReference type="Proteomes" id="UP000373149"/>
    </source>
</evidence>
<feature type="region of interest" description="Disordered" evidence="7">
    <location>
        <begin position="1016"/>
        <end position="1041"/>
    </location>
</feature>
<dbReference type="PROSITE" id="PS00606">
    <property type="entry name" value="KS3_1"/>
    <property type="match status" value="1"/>
</dbReference>
<dbReference type="SUPFAM" id="SSF52151">
    <property type="entry name" value="FabD/lysophospholipase-like"/>
    <property type="match status" value="1"/>
</dbReference>
<dbReference type="Proteomes" id="UP000373149">
    <property type="component" value="Unassembled WGS sequence"/>
</dbReference>
<dbReference type="Gene3D" id="3.40.47.10">
    <property type="match status" value="2"/>
</dbReference>
<dbReference type="SMART" id="SM01294">
    <property type="entry name" value="PKS_PP_betabranch"/>
    <property type="match status" value="1"/>
</dbReference>
<feature type="region of interest" description="Disordered" evidence="7">
    <location>
        <begin position="1283"/>
        <end position="1305"/>
    </location>
</feature>
<dbReference type="GO" id="GO:0006633">
    <property type="term" value="P:fatty acid biosynthetic process"/>
    <property type="evidence" value="ECO:0007669"/>
    <property type="project" value="InterPro"/>
</dbReference>
<keyword evidence="3" id="KW-0808">Transferase</keyword>
<keyword evidence="4" id="KW-0045">Antibiotic biosynthesis</keyword>
<dbReference type="InterPro" id="IPR014031">
    <property type="entry name" value="Ketoacyl_synth_C"/>
</dbReference>
<evidence type="ECO:0000256" key="5">
    <source>
        <dbReference type="ARBA" id="ARBA00023268"/>
    </source>
</evidence>
<dbReference type="NCBIfam" id="NF045894">
    <property type="entry name" value="PKS_plus_SDR"/>
    <property type="match status" value="1"/>
</dbReference>
<dbReference type="SMART" id="SM00825">
    <property type="entry name" value="PKS_KS"/>
    <property type="match status" value="1"/>
</dbReference>
<protein>
    <submittedName>
        <fullName evidence="10">SDR family NAD(P)-dependent oxidoreductase</fullName>
    </submittedName>
</protein>
<feature type="compositionally biased region" description="Polar residues" evidence="7">
    <location>
        <begin position="1018"/>
        <end position="1033"/>
    </location>
</feature>
<feature type="compositionally biased region" description="Basic and acidic residues" evidence="7">
    <location>
        <begin position="291"/>
        <end position="312"/>
    </location>
</feature>
<dbReference type="InterPro" id="IPR018201">
    <property type="entry name" value="Ketoacyl_synth_AS"/>
</dbReference>
<dbReference type="Gene3D" id="3.30.70.3290">
    <property type="match status" value="1"/>
</dbReference>
<accession>A0A5N8X8E7</accession>
<feature type="domain" description="Ketosynthase family 3 (KS3)" evidence="9">
    <location>
        <begin position="1"/>
        <end position="289"/>
    </location>
</feature>
<dbReference type="Gene3D" id="1.10.1200.10">
    <property type="entry name" value="ACP-like"/>
    <property type="match status" value="1"/>
</dbReference>
<dbReference type="SUPFAM" id="SSF53901">
    <property type="entry name" value="Thiolase-like"/>
    <property type="match status" value="3"/>
</dbReference>
<name>A0A5N8X8E7_9ACTN</name>
<dbReference type="Gene3D" id="6.10.140.1830">
    <property type="match status" value="1"/>
</dbReference>
<dbReference type="InterPro" id="IPR057326">
    <property type="entry name" value="KR_dom"/>
</dbReference>
<dbReference type="InterPro" id="IPR016039">
    <property type="entry name" value="Thiolase-like"/>
</dbReference>
<dbReference type="PROSITE" id="PS50075">
    <property type="entry name" value="CARRIER"/>
    <property type="match status" value="1"/>
</dbReference>
<dbReference type="GO" id="GO:0031177">
    <property type="term" value="F:phosphopantetheine binding"/>
    <property type="evidence" value="ECO:0007669"/>
    <property type="project" value="InterPro"/>
</dbReference>
<dbReference type="SUPFAM" id="SSF51735">
    <property type="entry name" value="NAD(P)-binding Rossmann-fold domains"/>
    <property type="match status" value="2"/>
</dbReference>